<dbReference type="InParanoid" id="A0A674NSW5"/>
<dbReference type="Ensembl" id="ENSTRUT00000067411.1">
    <property type="protein sequence ID" value="ENSTRUP00000076793.1"/>
    <property type="gene ID" value="ENSTRUG00000031606.1"/>
</dbReference>
<proteinExistence type="inferred from homology"/>
<evidence type="ECO:0000313" key="3">
    <source>
        <dbReference type="Proteomes" id="UP000005226"/>
    </source>
</evidence>
<name>A0A674NSW5_TAKRU</name>
<accession>A0A674NSW5</accession>
<dbReference type="PANTHER" id="PTHR15907">
    <property type="entry name" value="DUF614 FAMILY PROTEIN-RELATED"/>
    <property type="match status" value="1"/>
</dbReference>
<reference evidence="2" key="3">
    <citation type="submission" date="2025-09" db="UniProtKB">
        <authorList>
            <consortium name="Ensembl"/>
        </authorList>
    </citation>
    <scope>IDENTIFICATION</scope>
</reference>
<protein>
    <submittedName>
        <fullName evidence="2">Plac8 onzin related protein 2</fullName>
    </submittedName>
</protein>
<organism evidence="2 3">
    <name type="scientific">Takifugu rubripes</name>
    <name type="common">Japanese pufferfish</name>
    <name type="synonym">Fugu rubripes</name>
    <dbReference type="NCBI Taxonomy" id="31033"/>
    <lineage>
        <taxon>Eukaryota</taxon>
        <taxon>Metazoa</taxon>
        <taxon>Chordata</taxon>
        <taxon>Craniata</taxon>
        <taxon>Vertebrata</taxon>
        <taxon>Euteleostomi</taxon>
        <taxon>Actinopterygii</taxon>
        <taxon>Neopterygii</taxon>
        <taxon>Teleostei</taxon>
        <taxon>Neoteleostei</taxon>
        <taxon>Acanthomorphata</taxon>
        <taxon>Eupercaria</taxon>
        <taxon>Tetraodontiformes</taxon>
        <taxon>Tetradontoidea</taxon>
        <taxon>Tetraodontidae</taxon>
        <taxon>Takifugu</taxon>
    </lineage>
</organism>
<dbReference type="InterPro" id="IPR006461">
    <property type="entry name" value="PLAC_motif_containing"/>
</dbReference>
<dbReference type="AlphaFoldDB" id="A0A674NSW5"/>
<keyword evidence="3" id="KW-1185">Reference proteome</keyword>
<evidence type="ECO:0000313" key="2">
    <source>
        <dbReference type="Ensembl" id="ENSTRUP00000076793.1"/>
    </source>
</evidence>
<reference evidence="2 3" key="1">
    <citation type="journal article" date="2011" name="Genome Biol. Evol.">
        <title>Integration of the genetic map and genome assembly of fugu facilitates insights into distinct features of genome evolution in teleosts and mammals.</title>
        <authorList>
            <person name="Kai W."/>
            <person name="Kikuchi K."/>
            <person name="Tohari S."/>
            <person name="Chew A.K."/>
            <person name="Tay A."/>
            <person name="Fujiwara A."/>
            <person name="Hosoya S."/>
            <person name="Suetake H."/>
            <person name="Naruse K."/>
            <person name="Brenner S."/>
            <person name="Suzuki Y."/>
            <person name="Venkatesh B."/>
        </authorList>
    </citation>
    <scope>NUCLEOTIDE SEQUENCE [LARGE SCALE GENOMIC DNA]</scope>
</reference>
<sequence length="190" mass="21391">MMLSQFPECCVRITADVSWMDGPVWTQPQPRVLSSETDEWSSGICDCCDVTKECISQQFQSQTKGGKCLKLLVLSTDTSLEAINSHHVCVCVCVCVFEGCFAFWCGPCFACKISRTLGQCLCLPLLDAFGCIRPITLSMRVFVRQQYDIKGTLCNDCLCSTFCPQCVWCQMSREMKKRKLPTMLSDIVQR</sequence>
<reference evidence="2" key="2">
    <citation type="submission" date="2025-08" db="UniProtKB">
        <authorList>
            <consortium name="Ensembl"/>
        </authorList>
    </citation>
    <scope>IDENTIFICATION</scope>
</reference>
<dbReference type="Proteomes" id="UP000005226">
    <property type="component" value="Chromosome 15"/>
</dbReference>
<comment type="similarity">
    <text evidence="1">Belongs to the cornifelin family.</text>
</comment>
<dbReference type="GeneTree" id="ENSGT00940000163701"/>
<evidence type="ECO:0000256" key="1">
    <source>
        <dbReference type="ARBA" id="ARBA00009024"/>
    </source>
</evidence>